<comment type="caution">
    <text evidence="1">The sequence shown here is derived from an EMBL/GenBank/DDBJ whole genome shotgun (WGS) entry which is preliminary data.</text>
</comment>
<evidence type="ECO:0000313" key="1">
    <source>
        <dbReference type="EMBL" id="MBA0083572.1"/>
    </source>
</evidence>
<sequence length="53" mass="6122">MDIGEVKLMTRQREQIDEVTARWACPNRHAKRGTLAAVHEFLRSRSVTTRALD</sequence>
<accession>A0A7V8NLI0</accession>
<organism evidence="1 2">
    <name type="scientific">Candidatus Acidiferrum panamense</name>
    <dbReference type="NCBI Taxonomy" id="2741543"/>
    <lineage>
        <taxon>Bacteria</taxon>
        <taxon>Pseudomonadati</taxon>
        <taxon>Acidobacteriota</taxon>
        <taxon>Terriglobia</taxon>
        <taxon>Candidatus Acidiferrales</taxon>
        <taxon>Candidatus Acidiferrum</taxon>
    </lineage>
</organism>
<reference evidence="1" key="1">
    <citation type="submission" date="2020-06" db="EMBL/GenBank/DDBJ databases">
        <title>Legume-microbial interactions unlock mineral nutrients during tropical forest succession.</title>
        <authorList>
            <person name="Epihov D.Z."/>
        </authorList>
    </citation>
    <scope>NUCLEOTIDE SEQUENCE [LARGE SCALE GENOMIC DNA]</scope>
    <source>
        <strain evidence="1">Pan2503</strain>
    </source>
</reference>
<dbReference type="Proteomes" id="UP000567293">
    <property type="component" value="Unassembled WGS sequence"/>
</dbReference>
<dbReference type="EMBL" id="JACDQQ010000111">
    <property type="protein sequence ID" value="MBA0083572.1"/>
    <property type="molecule type" value="Genomic_DNA"/>
</dbReference>
<gene>
    <name evidence="1" type="ORF">HRJ53_01110</name>
</gene>
<keyword evidence="2" id="KW-1185">Reference proteome</keyword>
<name>A0A7V8NLI0_9BACT</name>
<proteinExistence type="predicted"/>
<evidence type="ECO:0000313" key="2">
    <source>
        <dbReference type="Proteomes" id="UP000567293"/>
    </source>
</evidence>
<dbReference type="AlphaFoldDB" id="A0A7V8NLI0"/>
<protein>
    <submittedName>
        <fullName evidence="1">Uncharacterized protein</fullName>
    </submittedName>
</protein>